<dbReference type="KEGG" id="afx:JZ786_08070"/>
<dbReference type="GO" id="GO:0005886">
    <property type="term" value="C:plasma membrane"/>
    <property type="evidence" value="ECO:0007669"/>
    <property type="project" value="UniProtKB-SubCell"/>
</dbReference>
<evidence type="ECO:0000256" key="5">
    <source>
        <dbReference type="ARBA" id="ARBA00022746"/>
    </source>
</evidence>
<comment type="subcellular location">
    <subcellularLocation>
        <location evidence="1">Cell membrane</location>
    </subcellularLocation>
</comment>
<dbReference type="AlphaFoldDB" id="A0A9X7W1S0"/>
<evidence type="ECO:0000256" key="8">
    <source>
        <dbReference type="ARBA" id="ARBA00037904"/>
    </source>
</evidence>
<dbReference type="GO" id="GO:0016117">
    <property type="term" value="P:carotenoid biosynthetic process"/>
    <property type="evidence" value="ECO:0007669"/>
    <property type="project" value="UniProtKB-KW"/>
</dbReference>
<feature type="domain" description="Glycosyltransferase 2-like" evidence="12">
    <location>
        <begin position="54"/>
        <end position="222"/>
    </location>
</feature>
<dbReference type="GO" id="GO:0016757">
    <property type="term" value="F:glycosyltransferase activity"/>
    <property type="evidence" value="ECO:0007669"/>
    <property type="project" value="UniProtKB-KW"/>
</dbReference>
<dbReference type="SUPFAM" id="SSF53448">
    <property type="entry name" value="Nucleotide-diphospho-sugar transferases"/>
    <property type="match status" value="1"/>
</dbReference>
<keyword evidence="6 11" id="KW-0472">Membrane</keyword>
<reference evidence="13 14" key="1">
    <citation type="submission" date="2021-02" db="EMBL/GenBank/DDBJ databases">
        <title>Alicyclobacillus curvatus sp. nov. and Alicyclobacillus mengziensis sp. nov., two acidophilic bacteria isolated from acid mine drainage.</title>
        <authorList>
            <person name="Huang Y."/>
        </authorList>
    </citation>
    <scope>NUCLEOTIDE SEQUENCE [LARGE SCALE GENOMIC DNA]</scope>
    <source>
        <strain evidence="13 14">S30H14</strain>
    </source>
</reference>
<evidence type="ECO:0000313" key="14">
    <source>
        <dbReference type="Proteomes" id="UP000663505"/>
    </source>
</evidence>
<evidence type="ECO:0000256" key="10">
    <source>
        <dbReference type="ARBA" id="ARBA00040345"/>
    </source>
</evidence>
<evidence type="ECO:0000256" key="1">
    <source>
        <dbReference type="ARBA" id="ARBA00004236"/>
    </source>
</evidence>
<dbReference type="PANTHER" id="PTHR43646">
    <property type="entry name" value="GLYCOSYLTRANSFERASE"/>
    <property type="match status" value="1"/>
</dbReference>
<dbReference type="EMBL" id="CP071182">
    <property type="protein sequence ID" value="QSO48892.1"/>
    <property type="molecule type" value="Genomic_DNA"/>
</dbReference>
<keyword evidence="5" id="KW-0125">Carotenoid biosynthesis</keyword>
<feature type="transmembrane region" description="Helical" evidence="11">
    <location>
        <begin position="289"/>
        <end position="305"/>
    </location>
</feature>
<keyword evidence="11" id="KW-0812">Transmembrane</keyword>
<sequence>MWYWLFGAIVLLAWVILGIRNVPGLLRSVSLNPTDRHHSRIRDASRNTLPPRVSVLIAARNEAKALPATLASLRAQTWLDMEVIAVNDRSTDETGDVLNLAAASWASLRVIHITELPEGWLGKNHALKQASELASGDWLLFTDADVCFHKDAVETAMRYALANDIDHLAVAPAIRAKGFWLRTAVFMFLYNVVLVFKPQDADRPKASAFVGIGAFNLVRKTTYEAVGGHKSVARRPDDDLALGAVIKRSGFRQCFAGGTNLLEVEWYHSLREMTHGLEKNALAPFQYRFWKFTLGVLLMLLVYDGPAAGIIVAWGLHRLLFVTAFAVEVYLFRLTRTYSGVSTWWAFTLPVSAPVLFFILVRSALLCLVRGGILWRGTFYSLKELRKAT</sequence>
<evidence type="ECO:0000256" key="3">
    <source>
        <dbReference type="ARBA" id="ARBA00022676"/>
    </source>
</evidence>
<protein>
    <recommendedName>
        <fullName evidence="10">4,4'-diaponeurosporenoate glycosyltransferase</fullName>
    </recommendedName>
</protein>
<keyword evidence="3" id="KW-0328">Glycosyltransferase</keyword>
<evidence type="ECO:0000256" key="9">
    <source>
        <dbReference type="ARBA" id="ARBA00038120"/>
    </source>
</evidence>
<keyword evidence="4" id="KW-0808">Transferase</keyword>
<proteinExistence type="inferred from homology"/>
<feature type="transmembrane region" description="Helical" evidence="11">
    <location>
        <begin position="344"/>
        <end position="373"/>
    </location>
</feature>
<feature type="transmembrane region" description="Helical" evidence="11">
    <location>
        <begin position="179"/>
        <end position="196"/>
    </location>
</feature>
<organism evidence="13 14">
    <name type="scientific">Alicyclobacillus mengziensis</name>
    <dbReference type="NCBI Taxonomy" id="2931921"/>
    <lineage>
        <taxon>Bacteria</taxon>
        <taxon>Bacillati</taxon>
        <taxon>Bacillota</taxon>
        <taxon>Bacilli</taxon>
        <taxon>Bacillales</taxon>
        <taxon>Alicyclobacillaceae</taxon>
        <taxon>Alicyclobacillus</taxon>
    </lineage>
</organism>
<evidence type="ECO:0000256" key="4">
    <source>
        <dbReference type="ARBA" id="ARBA00022679"/>
    </source>
</evidence>
<dbReference type="InterPro" id="IPR001173">
    <property type="entry name" value="Glyco_trans_2-like"/>
</dbReference>
<evidence type="ECO:0000313" key="13">
    <source>
        <dbReference type="EMBL" id="QSO48892.1"/>
    </source>
</evidence>
<dbReference type="InterPro" id="IPR029044">
    <property type="entry name" value="Nucleotide-diphossugar_trans"/>
</dbReference>
<dbReference type="Pfam" id="PF00535">
    <property type="entry name" value="Glycos_transf_2"/>
    <property type="match status" value="1"/>
</dbReference>
<evidence type="ECO:0000256" key="2">
    <source>
        <dbReference type="ARBA" id="ARBA00022475"/>
    </source>
</evidence>
<comment type="similarity">
    <text evidence="9">Belongs to the glycosyltransferase 2 family. CrtQ subfamily.</text>
</comment>
<evidence type="ECO:0000256" key="6">
    <source>
        <dbReference type="ARBA" id="ARBA00023136"/>
    </source>
</evidence>
<name>A0A9X7W1S0_9BACL</name>
<keyword evidence="11" id="KW-1133">Transmembrane helix</keyword>
<keyword evidence="14" id="KW-1185">Reference proteome</keyword>
<comment type="pathway">
    <text evidence="8">Carotenoid biosynthesis; staphyloxanthin biosynthesis; staphyloxanthin from farnesyl diphosphate: step 4/5.</text>
</comment>
<accession>A0A9X7W1S0</accession>
<evidence type="ECO:0000259" key="12">
    <source>
        <dbReference type="Pfam" id="PF00535"/>
    </source>
</evidence>
<dbReference type="RefSeq" id="WP_206658204.1">
    <property type="nucleotide sequence ID" value="NZ_CP071182.1"/>
</dbReference>
<gene>
    <name evidence="13" type="ORF">JZ786_08070</name>
</gene>
<dbReference type="Proteomes" id="UP000663505">
    <property type="component" value="Chromosome"/>
</dbReference>
<dbReference type="PANTHER" id="PTHR43646:SF2">
    <property type="entry name" value="GLYCOSYLTRANSFERASE 2-LIKE DOMAIN-CONTAINING PROTEIN"/>
    <property type="match status" value="1"/>
</dbReference>
<comment type="function">
    <text evidence="7">Catalyzes the glycosylation of 4,4'-diaponeurosporenoate, i.e. the esterification of glucose at the C1'' position with the carboxyl group of 4,4'-diaponeurosporenic acid, to form glycosyl-4,4'-diaponeurosporenoate. This is a step in the biosynthesis of staphyloxanthin, an orange pigment present in most staphylococci strains.</text>
</comment>
<dbReference type="Gene3D" id="3.90.550.10">
    <property type="entry name" value="Spore Coat Polysaccharide Biosynthesis Protein SpsA, Chain A"/>
    <property type="match status" value="1"/>
</dbReference>
<evidence type="ECO:0000256" key="7">
    <source>
        <dbReference type="ARBA" id="ARBA00037281"/>
    </source>
</evidence>
<keyword evidence="2" id="KW-1003">Cell membrane</keyword>
<evidence type="ECO:0000256" key="11">
    <source>
        <dbReference type="SAM" id="Phobius"/>
    </source>
</evidence>